<dbReference type="Proteomes" id="UP000748025">
    <property type="component" value="Unassembled WGS sequence"/>
</dbReference>
<name>A0A9P7N693_9HYPO</name>
<proteinExistence type="predicted"/>
<accession>A0A9P7N693</accession>
<keyword evidence="2" id="KW-1185">Reference proteome</keyword>
<evidence type="ECO:0000313" key="2">
    <source>
        <dbReference type="Proteomes" id="UP000748025"/>
    </source>
</evidence>
<reference evidence="1" key="1">
    <citation type="journal article" date="2020" name="bioRxiv">
        <title>Whole genome comparisons of ergot fungi reveals the divergence and evolution of species within the genus Claviceps are the result of varying mechanisms driving genome evolution and host range expansion.</title>
        <authorList>
            <person name="Wyka S.A."/>
            <person name="Mondo S.J."/>
            <person name="Liu M."/>
            <person name="Dettman J."/>
            <person name="Nalam V."/>
            <person name="Broders K.D."/>
        </authorList>
    </citation>
    <scope>NUCLEOTIDE SEQUENCE</scope>
    <source>
        <strain evidence="1">CCC 602</strain>
    </source>
</reference>
<comment type="caution">
    <text evidence="1">The sequence shown here is derived from an EMBL/GenBank/DDBJ whole genome shotgun (WGS) entry which is preliminary data.</text>
</comment>
<dbReference type="AlphaFoldDB" id="A0A9P7N693"/>
<protein>
    <submittedName>
        <fullName evidence="1">Uncharacterized protein</fullName>
    </submittedName>
</protein>
<gene>
    <name evidence="1" type="ORF">E4U43_004349</name>
</gene>
<evidence type="ECO:0000313" key="1">
    <source>
        <dbReference type="EMBL" id="KAG5990161.1"/>
    </source>
</evidence>
<organism evidence="1 2">
    <name type="scientific">Claviceps pusilla</name>
    <dbReference type="NCBI Taxonomy" id="123648"/>
    <lineage>
        <taxon>Eukaryota</taxon>
        <taxon>Fungi</taxon>
        <taxon>Dikarya</taxon>
        <taxon>Ascomycota</taxon>
        <taxon>Pezizomycotina</taxon>
        <taxon>Sordariomycetes</taxon>
        <taxon>Hypocreomycetidae</taxon>
        <taxon>Hypocreales</taxon>
        <taxon>Clavicipitaceae</taxon>
        <taxon>Claviceps</taxon>
    </lineage>
</organism>
<dbReference type="EMBL" id="SRPW01002832">
    <property type="protein sequence ID" value="KAG5990161.1"/>
    <property type="molecule type" value="Genomic_DNA"/>
</dbReference>
<sequence>MPPSKLAGNRELPGMVAYGEAQWDVQSSARRETMMDAEGNGATGSGGRKAEVMRGVKYARVPKGRSRMRLE</sequence>